<comment type="caution">
    <text evidence="2">The sequence shown here is derived from an EMBL/GenBank/DDBJ whole genome shotgun (WGS) entry which is preliminary data.</text>
</comment>
<evidence type="ECO:0000256" key="1">
    <source>
        <dbReference type="SAM" id="Phobius"/>
    </source>
</evidence>
<organism evidence="2 3">
    <name type="scientific">Gilvimarinus xylanilyticus</name>
    <dbReference type="NCBI Taxonomy" id="2944139"/>
    <lineage>
        <taxon>Bacteria</taxon>
        <taxon>Pseudomonadati</taxon>
        <taxon>Pseudomonadota</taxon>
        <taxon>Gammaproteobacteria</taxon>
        <taxon>Cellvibrionales</taxon>
        <taxon>Cellvibrionaceae</taxon>
        <taxon>Gilvimarinus</taxon>
    </lineage>
</organism>
<dbReference type="Proteomes" id="UP001139319">
    <property type="component" value="Unassembled WGS sequence"/>
</dbReference>
<proteinExistence type="predicted"/>
<dbReference type="PIRSF" id="PIRSF004923">
    <property type="entry name" value="RseC"/>
    <property type="match status" value="1"/>
</dbReference>
<evidence type="ECO:0000313" key="2">
    <source>
        <dbReference type="EMBL" id="MCP8899195.1"/>
    </source>
</evidence>
<dbReference type="AlphaFoldDB" id="A0A9X2I2M6"/>
<keyword evidence="1" id="KW-0472">Membrane</keyword>
<accession>A0A9X2I2M6</accession>
<dbReference type="InterPro" id="IPR007359">
    <property type="entry name" value="SigmaE_reg_RseC_MucC"/>
</dbReference>
<name>A0A9X2I2M6_9GAMM</name>
<dbReference type="RefSeq" id="WP_253967452.1">
    <property type="nucleotide sequence ID" value="NZ_JAMFTH010000001.1"/>
</dbReference>
<dbReference type="EMBL" id="JAMFTH010000001">
    <property type="protein sequence ID" value="MCP8899195.1"/>
    <property type="molecule type" value="Genomic_DNA"/>
</dbReference>
<keyword evidence="1" id="KW-1133">Transmembrane helix</keyword>
<gene>
    <name evidence="2" type="ORF">M6D89_07800</name>
</gene>
<reference evidence="2" key="2">
    <citation type="submission" date="2023-01" db="EMBL/GenBank/DDBJ databases">
        <title>Gilvimarinus xylanilyticus HB14 isolated from Caulerpa lentillifera aquaculture base in Hainan, China.</title>
        <authorList>
            <person name="Zhang Y.-J."/>
        </authorList>
    </citation>
    <scope>NUCLEOTIDE SEQUENCE</scope>
    <source>
        <strain evidence="2">HB14</strain>
    </source>
</reference>
<dbReference type="PANTHER" id="PTHR35867:SF1">
    <property type="entry name" value="PROTEIN RSEC"/>
    <property type="match status" value="1"/>
</dbReference>
<reference evidence="2" key="1">
    <citation type="submission" date="2022-05" db="EMBL/GenBank/DDBJ databases">
        <authorList>
            <person name="Sun H.-N."/>
        </authorList>
    </citation>
    <scope>NUCLEOTIDE SEQUENCE</scope>
    <source>
        <strain evidence="2">HB14</strain>
    </source>
</reference>
<keyword evidence="1" id="KW-0812">Transmembrane</keyword>
<dbReference type="InterPro" id="IPR026268">
    <property type="entry name" value="RseC"/>
</dbReference>
<keyword evidence="3" id="KW-1185">Reference proteome</keyword>
<dbReference type="Pfam" id="PF04246">
    <property type="entry name" value="RseC_MucC"/>
    <property type="match status" value="1"/>
</dbReference>
<dbReference type="PANTHER" id="PTHR35867">
    <property type="entry name" value="PROTEIN RSEC"/>
    <property type="match status" value="1"/>
</dbReference>
<feature type="transmembrane region" description="Helical" evidence="1">
    <location>
        <begin position="83"/>
        <end position="102"/>
    </location>
</feature>
<feature type="transmembrane region" description="Helical" evidence="1">
    <location>
        <begin position="108"/>
        <end position="126"/>
    </location>
</feature>
<sequence length="151" mass="15889">MLIESGKVVAVETDGLWVETIAKSTCGSCAAQKGCGQSLLEKVSGHTTFIWVSLGGRPAENYSIGDNIELGVPEQVVAHGSMLVYLLPLVAMVLFTLGADALAAGEGLTTLAGIAGLVLGGALVRWRAHVTRHDSRLQPVLIDDQQRLRLA</sequence>
<protein>
    <submittedName>
        <fullName evidence="2">SoxR reducing system RseC family protein</fullName>
    </submittedName>
</protein>
<evidence type="ECO:0000313" key="3">
    <source>
        <dbReference type="Proteomes" id="UP001139319"/>
    </source>
</evidence>